<dbReference type="InterPro" id="IPR017911">
    <property type="entry name" value="MacB-like_ATP-bd"/>
</dbReference>
<keyword evidence="1" id="KW-0813">Transport</keyword>
<dbReference type="InterPro" id="IPR027417">
    <property type="entry name" value="P-loop_NTPase"/>
</dbReference>
<comment type="caution">
    <text evidence="5">The sequence shown here is derived from an EMBL/GenBank/DDBJ whole genome shotgun (WGS) entry which is preliminary data.</text>
</comment>
<evidence type="ECO:0000259" key="4">
    <source>
        <dbReference type="PROSITE" id="PS50893"/>
    </source>
</evidence>
<dbReference type="InterPro" id="IPR003593">
    <property type="entry name" value="AAA+_ATPase"/>
</dbReference>
<sequence>MEPVIKTENLEVVYNLGKSNEFRALRSVNVDIYPEEYIILFGPSGCGKSTLLYCFLGALPYTFGKLSVKGEDPYQYNSEELVHFQQKTIGIVYQAFYLIPSLSVMDNVSLPLIFAGMSKQDREKRALSLLRRFGVEAQANKLPNSLSGGQQQRVAVSRALVNDPEILLADEPVGNLDAISTEEVMNSLSEVNRRDKKTVILVTHDAKFIPYAHRTFYMTYGKVEREVFNPEIEAIKVVEKGKTIMTEIEKLARIYPYSTVDELRVKSIVNYLTQKLTFEQLERLEKAVVKIIEGKIHEADFKRMLLEKFERGGVGVSTSAGEKMTKQMEKIMRESLAVKRFRKRLVEEEMTGTEMSRYVKHLRTYLLDEYEGQVSLGQLRRLERAVEERISGSAKKEEFELFLGTSYDKGGVGFHWRTARNMTLYLEKLIAQGTRI</sequence>
<dbReference type="SMART" id="SM00382">
    <property type="entry name" value="AAA"/>
    <property type="match status" value="1"/>
</dbReference>
<feature type="domain" description="ABC transporter" evidence="4">
    <location>
        <begin position="5"/>
        <end position="245"/>
    </location>
</feature>
<dbReference type="PROSITE" id="PS00211">
    <property type="entry name" value="ABC_TRANSPORTER_1"/>
    <property type="match status" value="1"/>
</dbReference>
<dbReference type="GO" id="GO:0022857">
    <property type="term" value="F:transmembrane transporter activity"/>
    <property type="evidence" value="ECO:0007669"/>
    <property type="project" value="TreeGrafter"/>
</dbReference>
<name>A0A1G2L5T7_9BACT</name>
<dbReference type="SUPFAM" id="SSF52540">
    <property type="entry name" value="P-loop containing nucleoside triphosphate hydrolases"/>
    <property type="match status" value="1"/>
</dbReference>
<dbReference type="InterPro" id="IPR015854">
    <property type="entry name" value="ABC_transpr_LolD-like"/>
</dbReference>
<proteinExistence type="predicted"/>
<dbReference type="CDD" id="cd03255">
    <property type="entry name" value="ABC_MJ0796_LolCDE_FtsE"/>
    <property type="match status" value="1"/>
</dbReference>
<dbReference type="InterPro" id="IPR017871">
    <property type="entry name" value="ABC_transporter-like_CS"/>
</dbReference>
<dbReference type="PANTHER" id="PTHR24220:SF86">
    <property type="entry name" value="ABC TRANSPORTER ABCH.1"/>
    <property type="match status" value="1"/>
</dbReference>
<dbReference type="PROSITE" id="PS50893">
    <property type="entry name" value="ABC_TRANSPORTER_2"/>
    <property type="match status" value="1"/>
</dbReference>
<evidence type="ECO:0000313" key="5">
    <source>
        <dbReference type="EMBL" id="OHA07036.1"/>
    </source>
</evidence>
<dbReference type="InterPro" id="IPR003439">
    <property type="entry name" value="ABC_transporter-like_ATP-bd"/>
</dbReference>
<evidence type="ECO:0000313" key="6">
    <source>
        <dbReference type="Proteomes" id="UP000177982"/>
    </source>
</evidence>
<protein>
    <recommendedName>
        <fullName evidence="4">ABC transporter domain-containing protein</fullName>
    </recommendedName>
</protein>
<accession>A0A1G2L5T7</accession>
<evidence type="ECO:0000256" key="1">
    <source>
        <dbReference type="ARBA" id="ARBA00022448"/>
    </source>
</evidence>
<keyword evidence="2" id="KW-0547">Nucleotide-binding</keyword>
<dbReference type="Gene3D" id="3.40.50.300">
    <property type="entry name" value="P-loop containing nucleotide triphosphate hydrolases"/>
    <property type="match status" value="1"/>
</dbReference>
<keyword evidence="3" id="KW-0067">ATP-binding</keyword>
<dbReference type="PANTHER" id="PTHR24220">
    <property type="entry name" value="IMPORT ATP-BINDING PROTEIN"/>
    <property type="match status" value="1"/>
</dbReference>
<evidence type="ECO:0000256" key="2">
    <source>
        <dbReference type="ARBA" id="ARBA00022741"/>
    </source>
</evidence>
<dbReference type="AlphaFoldDB" id="A0A1G2L5T7"/>
<gene>
    <name evidence="5" type="ORF">A2934_05540</name>
</gene>
<dbReference type="Pfam" id="PF00005">
    <property type="entry name" value="ABC_tran"/>
    <property type="match status" value="1"/>
</dbReference>
<dbReference type="EMBL" id="MHQO01000018">
    <property type="protein sequence ID" value="OHA07036.1"/>
    <property type="molecule type" value="Genomic_DNA"/>
</dbReference>
<organism evidence="5 6">
    <name type="scientific">Candidatus Sungbacteria bacterium RIFCSPLOWO2_01_FULL_47_10</name>
    <dbReference type="NCBI Taxonomy" id="1802276"/>
    <lineage>
        <taxon>Bacteria</taxon>
        <taxon>Candidatus Sungiibacteriota</taxon>
    </lineage>
</organism>
<dbReference type="Proteomes" id="UP000177982">
    <property type="component" value="Unassembled WGS sequence"/>
</dbReference>
<dbReference type="GO" id="GO:0016887">
    <property type="term" value="F:ATP hydrolysis activity"/>
    <property type="evidence" value="ECO:0007669"/>
    <property type="project" value="InterPro"/>
</dbReference>
<dbReference type="GO" id="GO:0005886">
    <property type="term" value="C:plasma membrane"/>
    <property type="evidence" value="ECO:0007669"/>
    <property type="project" value="TreeGrafter"/>
</dbReference>
<reference evidence="5 6" key="1">
    <citation type="journal article" date="2016" name="Nat. Commun.">
        <title>Thousands of microbial genomes shed light on interconnected biogeochemical processes in an aquifer system.</title>
        <authorList>
            <person name="Anantharaman K."/>
            <person name="Brown C.T."/>
            <person name="Hug L.A."/>
            <person name="Sharon I."/>
            <person name="Castelle C.J."/>
            <person name="Probst A.J."/>
            <person name="Thomas B.C."/>
            <person name="Singh A."/>
            <person name="Wilkins M.J."/>
            <person name="Karaoz U."/>
            <person name="Brodie E.L."/>
            <person name="Williams K.H."/>
            <person name="Hubbard S.S."/>
            <person name="Banfield J.F."/>
        </authorList>
    </citation>
    <scope>NUCLEOTIDE SEQUENCE [LARGE SCALE GENOMIC DNA]</scope>
</reference>
<evidence type="ECO:0000256" key="3">
    <source>
        <dbReference type="ARBA" id="ARBA00022840"/>
    </source>
</evidence>
<dbReference type="GO" id="GO:0005524">
    <property type="term" value="F:ATP binding"/>
    <property type="evidence" value="ECO:0007669"/>
    <property type="project" value="UniProtKB-KW"/>
</dbReference>